<protein>
    <recommendedName>
        <fullName evidence="3">DUF4375 domain-containing protein</fullName>
    </recommendedName>
</protein>
<organism evidence="1 2">
    <name type="scientific">Anaerocolumna chitinilytica</name>
    <dbReference type="NCBI Taxonomy" id="1727145"/>
    <lineage>
        <taxon>Bacteria</taxon>
        <taxon>Bacillati</taxon>
        <taxon>Bacillota</taxon>
        <taxon>Clostridia</taxon>
        <taxon>Lachnospirales</taxon>
        <taxon>Lachnospiraceae</taxon>
        <taxon>Anaerocolumna</taxon>
    </lineage>
</organism>
<evidence type="ECO:0008006" key="3">
    <source>
        <dbReference type="Google" id="ProtNLM"/>
    </source>
</evidence>
<name>A0A7I8DGR9_9FIRM</name>
<dbReference type="AlphaFoldDB" id="A0A7I8DGR9"/>
<accession>A0A7I8DGR9</accession>
<reference evidence="1 2" key="2">
    <citation type="submission" date="2020-08" db="EMBL/GenBank/DDBJ databases">
        <authorList>
            <person name="Ueki A."/>
            <person name="Tonouchi A."/>
        </authorList>
    </citation>
    <scope>NUCLEOTIDE SEQUENCE [LARGE SCALE GENOMIC DNA]</scope>
    <source>
        <strain evidence="1 2">CTTW</strain>
    </source>
</reference>
<dbReference type="EMBL" id="AP023368">
    <property type="protein sequence ID" value="BCJ97580.1"/>
    <property type="molecule type" value="Genomic_DNA"/>
</dbReference>
<gene>
    <name evidence="1" type="ORF">bsdcttw_06210</name>
</gene>
<reference evidence="1 2" key="1">
    <citation type="submission" date="2020-08" db="EMBL/GenBank/DDBJ databases">
        <title>Draft genome sequencing of an Anaerocolumna strain isolated from anoxic soil subjected to BSD treatment.</title>
        <authorList>
            <person name="Uek A."/>
            <person name="Tonouchi A."/>
        </authorList>
    </citation>
    <scope>NUCLEOTIDE SEQUENCE [LARGE SCALE GENOMIC DNA]</scope>
    <source>
        <strain evidence="1 2">CTTW</strain>
    </source>
</reference>
<dbReference type="RefSeq" id="WP_207726486.1">
    <property type="nucleotide sequence ID" value="NZ_AP023368.1"/>
</dbReference>
<proteinExistence type="predicted"/>
<dbReference type="KEGG" id="acht:bsdcttw_06210"/>
<sequence length="221" mass="25996">MRLFDWIKRKTSTSTRTFKGEEQRNEEKHETIATTLGELAKNEHTYWKFSQSQSGRSAEPVYIQYIAGEVTIAEDDEKFLSFVNEDNIAKCYMYGDVLTKFCFDMQNENFVKICDEKYHYIGGGLGEYESQKLLVEANYSLKEMDTIVMLIKMVKQPSTFISFYKSFYGPNLEQRLRKYEYNETADFMSYIRENHAYDSLEGAKEIINKIDAISKEFLESR</sequence>
<keyword evidence="2" id="KW-1185">Reference proteome</keyword>
<evidence type="ECO:0000313" key="2">
    <source>
        <dbReference type="Proteomes" id="UP000515703"/>
    </source>
</evidence>
<dbReference type="Proteomes" id="UP000515703">
    <property type="component" value="Chromosome"/>
</dbReference>
<evidence type="ECO:0000313" key="1">
    <source>
        <dbReference type="EMBL" id="BCJ97580.1"/>
    </source>
</evidence>